<accession>A0A376S9J2</accession>
<name>A0A376S9J2_ECOLX</name>
<reference evidence="1 2" key="1">
    <citation type="submission" date="2018-06" db="EMBL/GenBank/DDBJ databases">
        <authorList>
            <consortium name="Pathogen Informatics"/>
            <person name="Doyle S."/>
        </authorList>
    </citation>
    <scope>NUCLEOTIDE SEQUENCE [LARGE SCALE GENOMIC DNA]</scope>
    <source>
        <strain evidence="1 2">NCTC11112</strain>
    </source>
</reference>
<dbReference type="AlphaFoldDB" id="A0A376S9J2"/>
<protein>
    <submittedName>
        <fullName evidence="1">Uncharacterized protein</fullName>
    </submittedName>
</protein>
<sequence length="43" mass="5078">MIEWQDLHHSELSVSQLMPYYNCVARCLLLSRIALIRISMVMI</sequence>
<evidence type="ECO:0000313" key="2">
    <source>
        <dbReference type="Proteomes" id="UP000254817"/>
    </source>
</evidence>
<gene>
    <name evidence="1" type="ORF">NCTC11112_06867</name>
</gene>
<evidence type="ECO:0000313" key="1">
    <source>
        <dbReference type="EMBL" id="STI47649.1"/>
    </source>
</evidence>
<proteinExistence type="predicted"/>
<dbReference type="Proteomes" id="UP000254817">
    <property type="component" value="Unassembled WGS sequence"/>
</dbReference>
<dbReference type="EMBL" id="UGAW01000002">
    <property type="protein sequence ID" value="STI47649.1"/>
    <property type="molecule type" value="Genomic_DNA"/>
</dbReference>
<organism evidence="1 2">
    <name type="scientific">Escherichia coli</name>
    <dbReference type="NCBI Taxonomy" id="562"/>
    <lineage>
        <taxon>Bacteria</taxon>
        <taxon>Pseudomonadati</taxon>
        <taxon>Pseudomonadota</taxon>
        <taxon>Gammaproteobacteria</taxon>
        <taxon>Enterobacterales</taxon>
        <taxon>Enterobacteriaceae</taxon>
        <taxon>Escherichia</taxon>
    </lineage>
</organism>